<gene>
    <name evidence="1" type="ORF">EDD18DRAFT_1098851</name>
</gene>
<sequence length="161" mass="18660">MLPADISLKIANLLWRDDLLNLSLTALYDTVVLTSSRTCRKTLRMLQQRPEICRYIHKLVMRLMNPISPFPDSIELIGKGPFAMSSLVNGLFRGMLVRMDHYTTTCRKGLKLEDPHCKVIETPTVVGTSWINEQRALHRMEVMVRWTNKIKFLFIGGTRWK</sequence>
<dbReference type="AlphaFoldDB" id="A0AA39QND6"/>
<organism evidence="1 2">
    <name type="scientific">Armillaria luteobubalina</name>
    <dbReference type="NCBI Taxonomy" id="153913"/>
    <lineage>
        <taxon>Eukaryota</taxon>
        <taxon>Fungi</taxon>
        <taxon>Dikarya</taxon>
        <taxon>Basidiomycota</taxon>
        <taxon>Agaricomycotina</taxon>
        <taxon>Agaricomycetes</taxon>
        <taxon>Agaricomycetidae</taxon>
        <taxon>Agaricales</taxon>
        <taxon>Marasmiineae</taxon>
        <taxon>Physalacriaceae</taxon>
        <taxon>Armillaria</taxon>
    </lineage>
</organism>
<reference evidence="1" key="1">
    <citation type="submission" date="2023-06" db="EMBL/GenBank/DDBJ databases">
        <authorList>
            <consortium name="Lawrence Berkeley National Laboratory"/>
            <person name="Ahrendt S."/>
            <person name="Sahu N."/>
            <person name="Indic B."/>
            <person name="Wong-Bajracharya J."/>
            <person name="Merenyi Z."/>
            <person name="Ke H.-M."/>
            <person name="Monk M."/>
            <person name="Kocsube S."/>
            <person name="Drula E."/>
            <person name="Lipzen A."/>
            <person name="Balint B."/>
            <person name="Henrissat B."/>
            <person name="Andreopoulos B."/>
            <person name="Martin F.M."/>
            <person name="Harder C.B."/>
            <person name="Rigling D."/>
            <person name="Ford K.L."/>
            <person name="Foster G.D."/>
            <person name="Pangilinan J."/>
            <person name="Papanicolaou A."/>
            <person name="Barry K."/>
            <person name="LaButti K."/>
            <person name="Viragh M."/>
            <person name="Koriabine M."/>
            <person name="Yan M."/>
            <person name="Riley R."/>
            <person name="Champramary S."/>
            <person name="Plett K.L."/>
            <person name="Tsai I.J."/>
            <person name="Slot J."/>
            <person name="Sipos G."/>
            <person name="Plett J."/>
            <person name="Nagy L.G."/>
            <person name="Grigoriev I.V."/>
        </authorList>
    </citation>
    <scope>NUCLEOTIDE SEQUENCE</scope>
    <source>
        <strain evidence="1">HWK02</strain>
    </source>
</reference>
<protein>
    <submittedName>
        <fullName evidence="1">Uncharacterized protein</fullName>
    </submittedName>
</protein>
<evidence type="ECO:0000313" key="1">
    <source>
        <dbReference type="EMBL" id="KAK0505501.1"/>
    </source>
</evidence>
<dbReference type="Proteomes" id="UP001175228">
    <property type="component" value="Unassembled WGS sequence"/>
</dbReference>
<keyword evidence="2" id="KW-1185">Reference proteome</keyword>
<comment type="caution">
    <text evidence="1">The sequence shown here is derived from an EMBL/GenBank/DDBJ whole genome shotgun (WGS) entry which is preliminary data.</text>
</comment>
<proteinExistence type="predicted"/>
<name>A0AA39QND6_9AGAR</name>
<accession>A0AA39QND6</accession>
<dbReference type="EMBL" id="JAUEPU010000002">
    <property type="protein sequence ID" value="KAK0505501.1"/>
    <property type="molecule type" value="Genomic_DNA"/>
</dbReference>
<evidence type="ECO:0000313" key="2">
    <source>
        <dbReference type="Proteomes" id="UP001175228"/>
    </source>
</evidence>